<dbReference type="AlphaFoldDB" id="A0A0C3EU41"/>
<keyword evidence="3" id="KW-1185">Reference proteome</keyword>
<name>A0A0C3EU41_PILCF</name>
<dbReference type="Proteomes" id="UP000054166">
    <property type="component" value="Unassembled WGS sequence"/>
</dbReference>
<dbReference type="OrthoDB" id="3027499at2759"/>
<dbReference type="EMBL" id="KN833352">
    <property type="protein sequence ID" value="KIM71341.1"/>
    <property type="molecule type" value="Genomic_DNA"/>
</dbReference>
<reference evidence="3" key="2">
    <citation type="submission" date="2015-01" db="EMBL/GenBank/DDBJ databases">
        <title>Evolutionary Origins and Diversification of the Mycorrhizal Mutualists.</title>
        <authorList>
            <consortium name="DOE Joint Genome Institute"/>
            <consortium name="Mycorrhizal Genomics Consortium"/>
            <person name="Kohler A."/>
            <person name="Kuo A."/>
            <person name="Nagy L.G."/>
            <person name="Floudas D."/>
            <person name="Copeland A."/>
            <person name="Barry K.W."/>
            <person name="Cichocki N."/>
            <person name="Veneault-Fourrey C."/>
            <person name="LaButti K."/>
            <person name="Lindquist E.A."/>
            <person name="Lipzen A."/>
            <person name="Lundell T."/>
            <person name="Morin E."/>
            <person name="Murat C."/>
            <person name="Riley R."/>
            <person name="Ohm R."/>
            <person name="Sun H."/>
            <person name="Tunlid A."/>
            <person name="Henrissat B."/>
            <person name="Grigoriev I.V."/>
            <person name="Hibbett D.S."/>
            <person name="Martin F."/>
        </authorList>
    </citation>
    <scope>NUCLEOTIDE SEQUENCE [LARGE SCALE GENOMIC DNA]</scope>
    <source>
        <strain evidence="3">F 1598</strain>
    </source>
</reference>
<evidence type="ECO:0000313" key="3">
    <source>
        <dbReference type="Proteomes" id="UP000054166"/>
    </source>
</evidence>
<proteinExistence type="predicted"/>
<accession>A0A0C3EU41</accession>
<dbReference type="HOGENOM" id="CLU_903492_0_0_1"/>
<evidence type="ECO:0000313" key="2">
    <source>
        <dbReference type="EMBL" id="KIM71341.1"/>
    </source>
</evidence>
<feature type="region of interest" description="Disordered" evidence="1">
    <location>
        <begin position="148"/>
        <end position="232"/>
    </location>
</feature>
<feature type="compositionally biased region" description="Basic residues" evidence="1">
    <location>
        <begin position="170"/>
        <end position="180"/>
    </location>
</feature>
<sequence length="308" mass="34259">MSLLDSSNDTDCVEIKPFYTTQKPAVESAVAGEDARIAALEARIDQILRKQFESKRLEAADLDYVESASEGTEDELLNIQVAPASQSISSSQAPLKAPLAKGVVKRADRATIRIMYDYGVSEKIIATKFNRSVDYIRRVITNDARTPDALDEDYDHVDEDTKRDYPPRSGPRRSGPKFKRTREPEAVADDCTPKHRRTEHTLSRGTRGNTPDSAADSDATRVGRPQGDSVSQGVQSVLQFLRSLKPSMERLFPKLEAESFDDEMLHTVTSWPEEDIDELLKDLTQAGVMTTVQRFVVKKGIVALRGTS</sequence>
<feature type="compositionally biased region" description="Polar residues" evidence="1">
    <location>
        <begin position="203"/>
        <end position="212"/>
    </location>
</feature>
<dbReference type="InParanoid" id="A0A0C3EU41"/>
<reference evidence="2 3" key="1">
    <citation type="submission" date="2014-04" db="EMBL/GenBank/DDBJ databases">
        <authorList>
            <consortium name="DOE Joint Genome Institute"/>
            <person name="Kuo A."/>
            <person name="Tarkka M."/>
            <person name="Buscot F."/>
            <person name="Kohler A."/>
            <person name="Nagy L.G."/>
            <person name="Floudas D."/>
            <person name="Copeland A."/>
            <person name="Barry K.W."/>
            <person name="Cichocki N."/>
            <person name="Veneault-Fourrey C."/>
            <person name="LaButti K."/>
            <person name="Lindquist E.A."/>
            <person name="Lipzen A."/>
            <person name="Lundell T."/>
            <person name="Morin E."/>
            <person name="Murat C."/>
            <person name="Sun H."/>
            <person name="Tunlid A."/>
            <person name="Henrissat B."/>
            <person name="Grigoriev I.V."/>
            <person name="Hibbett D.S."/>
            <person name="Martin F."/>
            <person name="Nordberg H.P."/>
            <person name="Cantor M.N."/>
            <person name="Hua S.X."/>
        </authorList>
    </citation>
    <scope>NUCLEOTIDE SEQUENCE [LARGE SCALE GENOMIC DNA]</scope>
    <source>
        <strain evidence="2 3">F 1598</strain>
    </source>
</reference>
<feature type="compositionally biased region" description="Acidic residues" evidence="1">
    <location>
        <begin position="149"/>
        <end position="158"/>
    </location>
</feature>
<gene>
    <name evidence="2" type="ORF">PILCRDRAFT_830409</name>
</gene>
<evidence type="ECO:0000256" key="1">
    <source>
        <dbReference type="SAM" id="MobiDB-lite"/>
    </source>
</evidence>
<organism evidence="2 3">
    <name type="scientific">Piloderma croceum (strain F 1598)</name>
    <dbReference type="NCBI Taxonomy" id="765440"/>
    <lineage>
        <taxon>Eukaryota</taxon>
        <taxon>Fungi</taxon>
        <taxon>Dikarya</taxon>
        <taxon>Basidiomycota</taxon>
        <taxon>Agaricomycotina</taxon>
        <taxon>Agaricomycetes</taxon>
        <taxon>Agaricomycetidae</taxon>
        <taxon>Atheliales</taxon>
        <taxon>Atheliaceae</taxon>
        <taxon>Piloderma</taxon>
    </lineage>
</organism>
<protein>
    <submittedName>
        <fullName evidence="2">Uncharacterized protein</fullName>
    </submittedName>
</protein>